<dbReference type="eggNOG" id="arCOG00641">
    <property type="taxonomic scope" value="Archaea"/>
</dbReference>
<dbReference type="NCBIfam" id="NF002290">
    <property type="entry name" value="PRK01213.1"/>
    <property type="match status" value="1"/>
</dbReference>
<feature type="active site" evidence="8">
    <location>
        <position position="70"/>
    </location>
</feature>
<dbReference type="KEGG" id="ave:Arcve_1173"/>
<dbReference type="PANTHER" id="PTHR43555">
    <property type="entry name" value="PHOSPHORIBOSYLFORMYLGLYCINAMIDINE SYNTHASE SUBUNIT PURL"/>
    <property type="match status" value="1"/>
</dbReference>
<dbReference type="GO" id="GO:0005737">
    <property type="term" value="C:cytoplasm"/>
    <property type="evidence" value="ECO:0007669"/>
    <property type="project" value="UniProtKB-SubCell"/>
</dbReference>
<evidence type="ECO:0000313" key="12">
    <source>
        <dbReference type="EMBL" id="AEA47181.1"/>
    </source>
</evidence>
<evidence type="ECO:0000256" key="6">
    <source>
        <dbReference type="ARBA" id="ARBA00022840"/>
    </source>
</evidence>
<keyword evidence="4 8" id="KW-0547">Nucleotide-binding</keyword>
<evidence type="ECO:0000256" key="5">
    <source>
        <dbReference type="ARBA" id="ARBA00022755"/>
    </source>
</evidence>
<keyword evidence="6 8" id="KW-0067">ATP-binding</keyword>
<comment type="similarity">
    <text evidence="8">Belongs to the FGAMS family.</text>
</comment>
<keyword evidence="3 8" id="KW-0479">Metal-binding</keyword>
<dbReference type="InterPro" id="IPR041609">
    <property type="entry name" value="PurL_linker"/>
</dbReference>
<feature type="domain" description="PurM-like C-terminal" evidence="10">
    <location>
        <begin position="606"/>
        <end position="739"/>
    </location>
</feature>
<protein>
    <recommendedName>
        <fullName evidence="8">Phosphoribosylformylglycinamidine synthase subunit PurL</fullName>
        <shortName evidence="8">FGAM synthase</shortName>
        <ecNumber evidence="8">6.3.5.3</ecNumber>
    </recommendedName>
    <alternativeName>
        <fullName evidence="8">Formylglycinamide ribonucleotide amidotransferase subunit II</fullName>
        <shortName evidence="8">FGAR amidotransferase II</shortName>
        <shortName evidence="8">FGAR-AT II</shortName>
    </alternativeName>
    <alternativeName>
        <fullName evidence="8">Glutamine amidotransferase PurL</fullName>
    </alternativeName>
    <alternativeName>
        <fullName evidence="8">Phosphoribosylformylglycinamidine synthase subunit II</fullName>
    </alternativeName>
</protein>
<feature type="domain" description="Phosphoribosylformylglycinamidine synthase linker" evidence="11">
    <location>
        <begin position="25"/>
        <end position="74"/>
    </location>
</feature>
<feature type="binding site" evidence="8">
    <location>
        <position position="140"/>
    </location>
    <ligand>
        <name>Mg(2+)</name>
        <dbReference type="ChEBI" id="CHEBI:18420"/>
        <label>2</label>
    </ligand>
</feature>
<feature type="active site" description="Proton acceptor" evidence="8">
    <location>
        <position position="118"/>
    </location>
</feature>
<dbReference type="STRING" id="693661.Arcve_1173"/>
<feature type="domain" description="PurM-like C-terminal" evidence="10">
    <location>
        <begin position="234"/>
        <end position="389"/>
    </location>
</feature>
<dbReference type="EMBL" id="CP002588">
    <property type="protein sequence ID" value="AEA47181.1"/>
    <property type="molecule type" value="Genomic_DNA"/>
</dbReference>
<feature type="binding site" evidence="8">
    <location>
        <position position="567"/>
    </location>
    <ligand>
        <name>ATP</name>
        <dbReference type="ChEBI" id="CHEBI:30616"/>
    </ligand>
</feature>
<dbReference type="Pfam" id="PF02769">
    <property type="entry name" value="AIRS_C"/>
    <property type="match status" value="2"/>
</dbReference>
<evidence type="ECO:0000256" key="2">
    <source>
        <dbReference type="ARBA" id="ARBA00022598"/>
    </source>
</evidence>
<dbReference type="AlphaFoldDB" id="F2KMI4"/>
<keyword evidence="2 8" id="KW-0436">Ligase</keyword>
<feature type="binding site" evidence="8">
    <location>
        <begin position="345"/>
        <end position="347"/>
    </location>
    <ligand>
        <name>substrate</name>
    </ligand>
</feature>
<dbReference type="OrthoDB" id="8251at2157"/>
<evidence type="ECO:0000256" key="4">
    <source>
        <dbReference type="ARBA" id="ARBA00022741"/>
    </source>
</evidence>
<dbReference type="PIRSF" id="PIRSF001587">
    <property type="entry name" value="FGAM_synthase_II"/>
    <property type="match status" value="1"/>
</dbReference>
<organism evidence="12 13">
    <name type="scientific">Archaeoglobus veneficus (strain DSM 11195 / SNP6)</name>
    <dbReference type="NCBI Taxonomy" id="693661"/>
    <lineage>
        <taxon>Archaea</taxon>
        <taxon>Methanobacteriati</taxon>
        <taxon>Methanobacteriota</taxon>
        <taxon>Archaeoglobi</taxon>
        <taxon>Archaeoglobales</taxon>
        <taxon>Archaeoglobaceae</taxon>
        <taxon>Archaeoglobus</taxon>
    </lineage>
</organism>
<feature type="domain" description="PurM-like N-terminal" evidence="9">
    <location>
        <begin position="98"/>
        <end position="221"/>
    </location>
</feature>
<dbReference type="UniPathway" id="UPA00074">
    <property type="reaction ID" value="UER00128"/>
</dbReference>
<dbReference type="InterPro" id="IPR016188">
    <property type="entry name" value="PurM-like_N"/>
</dbReference>
<evidence type="ECO:0000313" key="13">
    <source>
        <dbReference type="Proteomes" id="UP000008136"/>
    </source>
</evidence>
<feature type="binding site" evidence="8">
    <location>
        <position position="273"/>
    </location>
    <ligand>
        <name>substrate</name>
    </ligand>
</feature>
<evidence type="ECO:0000256" key="7">
    <source>
        <dbReference type="ARBA" id="ARBA00022842"/>
    </source>
</evidence>
<keyword evidence="5 8" id="KW-0658">Purine biosynthesis</keyword>
<dbReference type="GO" id="GO:0000287">
    <property type="term" value="F:magnesium ion binding"/>
    <property type="evidence" value="ECO:0007669"/>
    <property type="project" value="UniProtKB-UniRule"/>
</dbReference>
<evidence type="ECO:0000256" key="3">
    <source>
        <dbReference type="ARBA" id="ARBA00022723"/>
    </source>
</evidence>
<evidence type="ECO:0000259" key="11">
    <source>
        <dbReference type="Pfam" id="PF18072"/>
    </source>
</evidence>
<name>F2KMI4_ARCVS</name>
<dbReference type="GO" id="GO:0004642">
    <property type="term" value="F:phosphoribosylformylglycinamidine synthase activity"/>
    <property type="evidence" value="ECO:0007669"/>
    <property type="project" value="UniProtKB-UniRule"/>
</dbReference>
<reference evidence="12 13" key="1">
    <citation type="submission" date="2011-03" db="EMBL/GenBank/DDBJ databases">
        <title>The complete genome of Archaeoglobus veneficus SNP6.</title>
        <authorList>
            <consortium name="US DOE Joint Genome Institute (JGI-PGF)"/>
            <person name="Lucas S."/>
            <person name="Copeland A."/>
            <person name="Lapidus A."/>
            <person name="Bruce D."/>
            <person name="Goodwin L."/>
            <person name="Pitluck S."/>
            <person name="Kyrpides N."/>
            <person name="Mavromatis K."/>
            <person name="Pagani I."/>
            <person name="Ivanova N."/>
            <person name="Mikhailova N."/>
            <person name="Lu M."/>
            <person name="Detter J.C."/>
            <person name="Tapia R."/>
            <person name="Han C."/>
            <person name="Land M."/>
            <person name="Hauser L."/>
            <person name="Markowitz V."/>
            <person name="Cheng J.-F."/>
            <person name="Hugenholtz P."/>
            <person name="Woyke T."/>
            <person name="Wu D."/>
            <person name="Spring S."/>
            <person name="Brambilla E."/>
            <person name="Klenk H.-P."/>
            <person name="Eisen J.A."/>
        </authorList>
    </citation>
    <scope>NUCLEOTIDE SEQUENCE [LARGE SCALE GENOMIC DNA]</scope>
    <source>
        <strain>SNP6</strain>
    </source>
</reference>
<gene>
    <name evidence="8" type="primary">purL</name>
    <name evidence="12" type="ordered locus">Arcve_1173</name>
</gene>
<dbReference type="GeneID" id="10394290"/>
<feature type="binding site" evidence="8">
    <location>
        <begin position="117"/>
        <end position="120"/>
    </location>
    <ligand>
        <name>substrate</name>
    </ligand>
</feature>
<dbReference type="GO" id="GO:0005524">
    <property type="term" value="F:ATP binding"/>
    <property type="evidence" value="ECO:0007669"/>
    <property type="project" value="UniProtKB-UniRule"/>
</dbReference>
<dbReference type="PANTHER" id="PTHR43555:SF1">
    <property type="entry name" value="PHOSPHORIBOSYLFORMYLGLYCINAMIDINE SYNTHASE SUBUNIT PURL"/>
    <property type="match status" value="1"/>
</dbReference>
<evidence type="ECO:0000259" key="10">
    <source>
        <dbReference type="Pfam" id="PF02769"/>
    </source>
</evidence>
<feature type="binding site" evidence="8">
    <location>
        <position position="116"/>
    </location>
    <ligand>
        <name>Mg(2+)</name>
        <dbReference type="ChEBI" id="CHEBI:18420"/>
        <label>1</label>
    </ligand>
</feature>
<keyword evidence="1 8" id="KW-0963">Cytoplasm</keyword>
<dbReference type="CDD" id="cd02204">
    <property type="entry name" value="PurL_repeat2"/>
    <property type="match status" value="1"/>
</dbReference>
<evidence type="ECO:0000256" key="1">
    <source>
        <dbReference type="ARBA" id="ARBA00022490"/>
    </source>
</evidence>
<comment type="pathway">
    <text evidence="8">Purine metabolism; IMP biosynthesis via de novo pathway; 5-amino-1-(5-phospho-D-ribosyl)imidazole from N(2)-formyl-N(1)-(5-phospho-D-ribosyl)glycinamide: step 1/2.</text>
</comment>
<dbReference type="InterPro" id="IPR010074">
    <property type="entry name" value="PRibForGlyAmidine_synth_PurL"/>
</dbReference>
<dbReference type="SUPFAM" id="SSF55326">
    <property type="entry name" value="PurM N-terminal domain-like"/>
    <property type="match status" value="2"/>
</dbReference>
<feature type="binding site" evidence="8">
    <location>
        <position position="530"/>
    </location>
    <ligand>
        <name>ATP</name>
        <dbReference type="ChEBI" id="CHEBI:30616"/>
    </ligand>
</feature>
<accession>F2KMI4</accession>
<evidence type="ECO:0000259" key="9">
    <source>
        <dbReference type="Pfam" id="PF00586"/>
    </source>
</evidence>
<dbReference type="Pfam" id="PF18072">
    <property type="entry name" value="FGAR-AT_linker"/>
    <property type="match status" value="1"/>
</dbReference>
<comment type="function">
    <text evidence="8">Part of the phosphoribosylformylglycinamidine synthase complex involved in the purines biosynthetic pathway. Catalyzes the ATP-dependent conversion of formylglycinamide ribonucleotide (FGAR) and glutamine to yield formylglycinamidine ribonucleotide (FGAM) and glutamate. The FGAM synthase complex is composed of three subunits. PurQ produces an ammonia molecule by converting glutamine to glutamate. PurL transfers the ammonia molecule to FGAR to form FGAM in an ATP-dependent manner. PurS interacts with PurQ and PurL and is thought to assist in the transfer of the ammonia molecule from PurQ to PurL.</text>
</comment>
<comment type="caution">
    <text evidence="8">Lacks conserved residue(s) required for the propagation of feature annotation.</text>
</comment>
<dbReference type="GO" id="GO:0006189">
    <property type="term" value="P:'de novo' IMP biosynthetic process"/>
    <property type="evidence" value="ECO:0007669"/>
    <property type="project" value="UniProtKB-UniRule"/>
</dbReference>
<dbReference type="RefSeq" id="WP_013683844.1">
    <property type="nucleotide sequence ID" value="NC_015320.1"/>
</dbReference>
<dbReference type="CDD" id="cd02203">
    <property type="entry name" value="PurL_repeat1"/>
    <property type="match status" value="1"/>
</dbReference>
<feature type="domain" description="PurM-like N-terminal" evidence="9">
    <location>
        <begin position="474"/>
        <end position="592"/>
    </location>
</feature>
<dbReference type="Gene3D" id="3.90.650.10">
    <property type="entry name" value="PurM-like C-terminal domain"/>
    <property type="match status" value="2"/>
</dbReference>
<dbReference type="InterPro" id="IPR010918">
    <property type="entry name" value="PurM-like_C_dom"/>
</dbReference>
<dbReference type="EC" id="6.3.5.3" evidence="8"/>
<dbReference type="Proteomes" id="UP000008136">
    <property type="component" value="Chromosome"/>
</dbReference>
<dbReference type="HOGENOM" id="CLU_003100_0_1_2"/>
<comment type="subcellular location">
    <subcellularLocation>
        <location evidence="8">Cytoplasm</location>
    </subcellularLocation>
</comment>
<sequence length="768" mass="84545">MLYRRVDVPFELYEINILDASDEELVKISEELGLALNLEEMKKIKEYFAKKGRNPYDIEIQSIAQAWSEHCCYKSSKCYLKQFLFDVDAEYVISAIKEDAGVVEFDEEHAYVVALESHNHPSAIEPYGGAATGIGGILRDVLCMGAQPVALVDPLFFGRPDTPDEVIPRGTKHPLYLLSGVVAGIRDYGNRVGIPTVGGMVFFDDAYLTNCLVNVGCIGIARKDRVIPSKAGGAGDLFVLAGGLTGRDGIHGVTFASAELDEKSEEEARGAVQLGNPIIKEPLIHACLEIVEKGLLTGMKDLGGGGLSCVVGEMSLAAGCGAEVWLEKVPLKEKGMAPWEIWISESQERMMLTVKPQHVDEVLYIFQKWDVPAVVVGRVTDDKILRIYYHGHKIYEMDIEFVVSAVEYCRPYTSKKVEAVDEVREADCEKTLLEMLSHYNVASREWIIRQYDHEVRASTVVKPLQGRPNMEGHGDAAVIRPTESWKGLALTADVNPWMTKIDPYWGTASAFDEMIRNLVAVNATPHSFADCLNFGNPEKPERMGEFVESVKALGWMARNFGLPCVSGNVSFYNETPHASVPPTPTLMGVGVVEDVRKAITVDFKRKGSGIVLVGETAREFGGSLYCAVTGMKSTVVPRTSPERLRKYCDAMLEAFDKFKVLSCHDVAEGGIAVAIAEMCIASGIGCSVSVDTVGVEPYVALFAESNTRWVVEVENPEEFVEFFRENGLKAYHLGYTGGDAFEVEGQFSIAVGELDRAWRNGLTKYTGW</sequence>
<dbReference type="Gene3D" id="3.30.1330.10">
    <property type="entry name" value="PurM-like, N-terminal domain"/>
    <property type="match status" value="2"/>
</dbReference>
<evidence type="ECO:0000256" key="8">
    <source>
        <dbReference type="HAMAP-Rule" id="MF_00420"/>
    </source>
</evidence>
<dbReference type="InterPro" id="IPR036676">
    <property type="entry name" value="PurM-like_C_sf"/>
</dbReference>
<feature type="binding site" evidence="8">
    <location>
        <position position="139"/>
    </location>
    <ligand>
        <name>substrate</name>
    </ligand>
</feature>
<dbReference type="SUPFAM" id="SSF56042">
    <property type="entry name" value="PurM C-terminal domain-like"/>
    <property type="match status" value="2"/>
</dbReference>
<keyword evidence="13" id="KW-1185">Reference proteome</keyword>
<dbReference type="InterPro" id="IPR036921">
    <property type="entry name" value="PurM-like_N_sf"/>
</dbReference>
<dbReference type="Pfam" id="PF00586">
    <property type="entry name" value="AIRS"/>
    <property type="match status" value="2"/>
</dbReference>
<feature type="binding site" evidence="8">
    <location>
        <position position="568"/>
    </location>
    <ligand>
        <name>Mg(2+)</name>
        <dbReference type="ChEBI" id="CHEBI:18420"/>
        <label>1</label>
    </ligand>
</feature>
<comment type="catalytic activity">
    <reaction evidence="8">
        <text>N(2)-formyl-N(1)-(5-phospho-beta-D-ribosyl)glycinamide + L-glutamine + ATP + H2O = 2-formamido-N(1)-(5-O-phospho-beta-D-ribosyl)acetamidine + L-glutamate + ADP + phosphate + H(+)</text>
        <dbReference type="Rhea" id="RHEA:17129"/>
        <dbReference type="ChEBI" id="CHEBI:15377"/>
        <dbReference type="ChEBI" id="CHEBI:15378"/>
        <dbReference type="ChEBI" id="CHEBI:29985"/>
        <dbReference type="ChEBI" id="CHEBI:30616"/>
        <dbReference type="ChEBI" id="CHEBI:43474"/>
        <dbReference type="ChEBI" id="CHEBI:58359"/>
        <dbReference type="ChEBI" id="CHEBI:147286"/>
        <dbReference type="ChEBI" id="CHEBI:147287"/>
        <dbReference type="ChEBI" id="CHEBI:456216"/>
        <dbReference type="EC" id="6.3.5.3"/>
    </reaction>
</comment>
<feature type="binding site" evidence="8">
    <location>
        <position position="301"/>
    </location>
    <ligand>
        <name>Mg(2+)</name>
        <dbReference type="ChEBI" id="CHEBI:18420"/>
        <label>2</label>
    </ligand>
</feature>
<proteinExistence type="inferred from homology"/>
<keyword evidence="7 8" id="KW-0460">Magnesium</keyword>
<dbReference type="NCBIfam" id="TIGR01736">
    <property type="entry name" value="FGAM_synth_II"/>
    <property type="match status" value="1"/>
</dbReference>
<feature type="binding site" evidence="8">
    <location>
        <position position="570"/>
    </location>
    <ligand>
        <name>substrate</name>
    </ligand>
</feature>
<feature type="binding site" evidence="8">
    <location>
        <position position="73"/>
    </location>
    <ligand>
        <name>ATP</name>
        <dbReference type="ChEBI" id="CHEBI:30616"/>
    </ligand>
</feature>
<comment type="subunit">
    <text evidence="8">Monomer. Part of the FGAM synthase complex composed of 1 PurL, 1 PurQ and 2 PurS subunits.</text>
</comment>
<dbReference type="HAMAP" id="MF_00420">
    <property type="entry name" value="PurL_2"/>
    <property type="match status" value="1"/>
</dbReference>